<protein>
    <submittedName>
        <fullName evidence="3">Glycine/D-amino acid oxidase</fullName>
    </submittedName>
</protein>
<name>A0A1I4FK88_9RHOB</name>
<dbReference type="InterPro" id="IPR036188">
    <property type="entry name" value="FAD/NAD-bd_sf"/>
</dbReference>
<dbReference type="Gene3D" id="3.30.9.10">
    <property type="entry name" value="D-Amino Acid Oxidase, subunit A, domain 2"/>
    <property type="match status" value="1"/>
</dbReference>
<dbReference type="OrthoDB" id="6949587at2"/>
<dbReference type="Proteomes" id="UP000198851">
    <property type="component" value="Unassembled WGS sequence"/>
</dbReference>
<dbReference type="InterPro" id="IPR006076">
    <property type="entry name" value="FAD-dep_OxRdtase"/>
</dbReference>
<dbReference type="EMBL" id="FOSZ01000006">
    <property type="protein sequence ID" value="SFL18348.1"/>
    <property type="molecule type" value="Genomic_DNA"/>
</dbReference>
<evidence type="ECO:0000313" key="3">
    <source>
        <dbReference type="EMBL" id="SFL18348.1"/>
    </source>
</evidence>
<dbReference type="STRING" id="1280847.SAMN04488036_106111"/>
<evidence type="ECO:0000256" key="1">
    <source>
        <dbReference type="ARBA" id="ARBA00023002"/>
    </source>
</evidence>
<evidence type="ECO:0000313" key="4">
    <source>
        <dbReference type="Proteomes" id="UP000198851"/>
    </source>
</evidence>
<dbReference type="Pfam" id="PF01266">
    <property type="entry name" value="DAO"/>
    <property type="match status" value="1"/>
</dbReference>
<dbReference type="PANTHER" id="PTHR13847">
    <property type="entry name" value="SARCOSINE DEHYDROGENASE-RELATED"/>
    <property type="match status" value="1"/>
</dbReference>
<keyword evidence="4" id="KW-1185">Reference proteome</keyword>
<dbReference type="GO" id="GO:0016491">
    <property type="term" value="F:oxidoreductase activity"/>
    <property type="evidence" value="ECO:0007669"/>
    <property type="project" value="UniProtKB-KW"/>
</dbReference>
<evidence type="ECO:0000259" key="2">
    <source>
        <dbReference type="Pfam" id="PF01266"/>
    </source>
</evidence>
<dbReference type="SUPFAM" id="SSF51905">
    <property type="entry name" value="FAD/NAD(P)-binding domain"/>
    <property type="match status" value="1"/>
</dbReference>
<dbReference type="Gene3D" id="3.50.50.60">
    <property type="entry name" value="FAD/NAD(P)-binding domain"/>
    <property type="match status" value="1"/>
</dbReference>
<keyword evidence="1" id="KW-0560">Oxidoreductase</keyword>
<gene>
    <name evidence="3" type="ORF">SAMN04488036_106111</name>
</gene>
<dbReference type="RefSeq" id="WP_093324776.1">
    <property type="nucleotide sequence ID" value="NZ_FOSZ01000006.1"/>
</dbReference>
<dbReference type="SUPFAM" id="SSF54373">
    <property type="entry name" value="FAD-linked reductases, C-terminal domain"/>
    <property type="match status" value="1"/>
</dbReference>
<organism evidence="3 4">
    <name type="scientific">Shimia haliotis</name>
    <dbReference type="NCBI Taxonomy" id="1280847"/>
    <lineage>
        <taxon>Bacteria</taxon>
        <taxon>Pseudomonadati</taxon>
        <taxon>Pseudomonadota</taxon>
        <taxon>Alphaproteobacteria</taxon>
        <taxon>Rhodobacterales</taxon>
        <taxon>Roseobacteraceae</taxon>
    </lineage>
</organism>
<proteinExistence type="predicted"/>
<dbReference type="AlphaFoldDB" id="A0A1I4FK88"/>
<reference evidence="4" key="1">
    <citation type="submission" date="2016-10" db="EMBL/GenBank/DDBJ databases">
        <authorList>
            <person name="Varghese N."/>
            <person name="Submissions S."/>
        </authorList>
    </citation>
    <scope>NUCLEOTIDE SEQUENCE [LARGE SCALE GENOMIC DNA]</scope>
    <source>
        <strain evidence="4">DSM 28453</strain>
    </source>
</reference>
<sequence length="365" mass="38518">MDAEFAIVGGGIVGLSVALGLLDAGRSVVVLDGGAADPKASRGNFGLVWLQGKGVAQPRYARWSKESADLWPAFAAMLQDVSGIDVGLRQTGGLDLHFDEETLAQAVAENECLKAELGSDYPYEVLRPDTLRVEEPEIGPRVVGAILHHGDGDVDPLALLAALSAAVRARGGRVVTGAKVDAIHPKAEGFHLHGDGVDLRAEKLVLAAGLGSAVLGPKLGFVAPLKPERGQLLITEKLPPMIRRPSLIARQDRAGGIQIGATNEDVGMDRRVTLDGMARLAADAVAAYPVLEHAQLLRAWGALRVMAPDGLPIYQESPTHRGAFLVSCHSGVTLAAAHAMRLPAWILQRADAPELEVFGETRFAV</sequence>
<accession>A0A1I4FK88</accession>
<dbReference type="GO" id="GO:0005737">
    <property type="term" value="C:cytoplasm"/>
    <property type="evidence" value="ECO:0007669"/>
    <property type="project" value="TreeGrafter"/>
</dbReference>
<feature type="domain" description="FAD dependent oxidoreductase" evidence="2">
    <location>
        <begin position="5"/>
        <end position="340"/>
    </location>
</feature>